<dbReference type="PATRIC" id="fig|1315283.4.peg.3635"/>
<feature type="transmembrane region" description="Helical" evidence="1">
    <location>
        <begin position="340"/>
        <end position="360"/>
    </location>
</feature>
<dbReference type="OrthoDB" id="9780358at2"/>
<feature type="transmembrane region" description="Helical" evidence="1">
    <location>
        <begin position="366"/>
        <end position="388"/>
    </location>
</feature>
<dbReference type="InterPro" id="IPR050545">
    <property type="entry name" value="Mycobact_MmpL"/>
</dbReference>
<dbReference type="PANTHER" id="PTHR33406:SF13">
    <property type="entry name" value="MEMBRANE PROTEIN YDFJ"/>
    <property type="match status" value="1"/>
</dbReference>
<feature type="transmembrane region" description="Helical" evidence="1">
    <location>
        <begin position="241"/>
        <end position="260"/>
    </location>
</feature>
<feature type="transmembrane region" description="Helical" evidence="1">
    <location>
        <begin position="724"/>
        <end position="747"/>
    </location>
</feature>
<dbReference type="GO" id="GO:0005886">
    <property type="term" value="C:plasma membrane"/>
    <property type="evidence" value="ECO:0007669"/>
    <property type="project" value="TreeGrafter"/>
</dbReference>
<evidence type="ECO:0000313" key="2">
    <source>
        <dbReference type="EMBL" id="ALS35046.1"/>
    </source>
</evidence>
<keyword evidence="1" id="KW-1133">Transmembrane helix</keyword>
<dbReference type="AlphaFoldDB" id="A0A0U2LS96"/>
<feature type="transmembrane region" description="Helical" evidence="1">
    <location>
        <begin position="670"/>
        <end position="687"/>
    </location>
</feature>
<feature type="transmembrane region" description="Helical" evidence="1">
    <location>
        <begin position="267"/>
        <end position="287"/>
    </location>
</feature>
<feature type="transmembrane region" description="Helical" evidence="1">
    <location>
        <begin position="699"/>
        <end position="718"/>
    </location>
</feature>
<sequence>MKKRIGIVFIWFSGLVLLLTSIFWLTKPTFSADMFSLLPKSHSQLAYGEQLFFENNADRVVFSFAGEQKNNAHDEFNNWLEQQGITSTFNFPSINALTTTFAPYKYALLSEPYKQQIADKASFEQFYLQQLNQLGSPFVSATLSTDISLSLAGFISENLSQSQIFTIKQNRLTRQYEGVEYAMLFATLPEPNLGINSAISLAAKIKTQINTLSKAYPNTTISYSGVLFHTAENARQAKYEMSLFGGISLMALMVMVFWVFRALSSILLASFTVLSALMGGTIAMLLVFNSIHLLTLVFAVTLIGIAIDYAFHGMTDLAKVANETAQQASSNGYSKGVKSALLLSFITTALGYSCLLGAPLTLLAQVAVFVIAGLFSAWLFTVLILPFWQQTLRVSASSLLLSKKITRVFLYCNKIKKPLFIVLSVVLASLLLLKPIEFNDDIRLLNGSSEQLMANEKKHLTLLDQWRSHIVFIIGDNAQQVLQKQQRLVSNLTANNPHIKHNAINRWLPSIEQQKNNLAVFNQAKKSGVFALSEQLTGQQLSSAPTQFITYNALLNSEFKPLLLAQIHVEPQQAITWMTITNINTQSLSAALLKDDGLLLYNKPQQISALLSDYRAYLLLSLVFAGAISWLLFSWRFGVKIATLQLLSLLLVVVSMLWVCNAIQGSLSLFNMLGALLVVALAIDYLVFYQINKLQPKNILAISLSAASSMWVFGMLSASSTPAIFSFGLTVMVGILAVYILSPLSVLPSQKEG</sequence>
<dbReference type="Proteomes" id="UP000065261">
    <property type="component" value="Chromosome II"/>
</dbReference>
<evidence type="ECO:0000256" key="1">
    <source>
        <dbReference type="SAM" id="Phobius"/>
    </source>
</evidence>
<feature type="transmembrane region" description="Helical" evidence="1">
    <location>
        <begin position="293"/>
        <end position="311"/>
    </location>
</feature>
<dbReference type="RefSeq" id="WP_058375009.1">
    <property type="nucleotide sequence ID" value="NZ_CP011035.1"/>
</dbReference>
<dbReference type="Gene3D" id="1.20.1640.10">
    <property type="entry name" value="Multidrug efflux transporter AcrB transmembrane domain"/>
    <property type="match status" value="2"/>
</dbReference>
<keyword evidence="1" id="KW-0472">Membrane</keyword>
<feature type="transmembrane region" description="Helical" evidence="1">
    <location>
        <begin position="646"/>
        <end position="664"/>
    </location>
</feature>
<protein>
    <recommendedName>
        <fullName evidence="4">Membrane transport protein MMPL domain-containing protein</fullName>
    </recommendedName>
</protein>
<name>A0A0U2LS96_9GAMM</name>
<organism evidence="2">
    <name type="scientific">Pseudoalteromonas translucida KMM 520</name>
    <dbReference type="NCBI Taxonomy" id="1315283"/>
    <lineage>
        <taxon>Bacteria</taxon>
        <taxon>Pseudomonadati</taxon>
        <taxon>Pseudomonadota</taxon>
        <taxon>Gammaproteobacteria</taxon>
        <taxon>Alteromonadales</taxon>
        <taxon>Pseudoalteromonadaceae</taxon>
        <taxon>Pseudoalteromonas</taxon>
    </lineage>
</organism>
<feature type="transmembrane region" description="Helical" evidence="1">
    <location>
        <begin position="614"/>
        <end position="634"/>
    </location>
</feature>
<dbReference type="KEGG" id="ptn:PTRA_b0590"/>
<reference evidence="2 3" key="1">
    <citation type="submission" date="2015-03" db="EMBL/GenBank/DDBJ databases">
        <authorList>
            <person name="Murphy D."/>
        </authorList>
    </citation>
    <scope>NUCLEOTIDE SEQUENCE [LARGE SCALE GENOMIC DNA]</scope>
    <source>
        <strain evidence="2 3">KMM 520</strain>
    </source>
</reference>
<dbReference type="EMBL" id="CP011035">
    <property type="protein sequence ID" value="ALS35046.1"/>
    <property type="molecule type" value="Genomic_DNA"/>
</dbReference>
<evidence type="ECO:0008006" key="4">
    <source>
        <dbReference type="Google" id="ProtNLM"/>
    </source>
</evidence>
<gene>
    <name evidence="2" type="ORF">PTRA_b0590</name>
</gene>
<evidence type="ECO:0000313" key="3">
    <source>
        <dbReference type="Proteomes" id="UP000065261"/>
    </source>
</evidence>
<accession>A0A0U2LS96</accession>
<dbReference type="PANTHER" id="PTHR33406">
    <property type="entry name" value="MEMBRANE PROTEIN MJ1562-RELATED"/>
    <property type="match status" value="1"/>
</dbReference>
<dbReference type="SUPFAM" id="SSF82866">
    <property type="entry name" value="Multidrug efflux transporter AcrB transmembrane domain"/>
    <property type="match status" value="2"/>
</dbReference>
<keyword evidence="1" id="KW-0812">Transmembrane</keyword>
<proteinExistence type="predicted"/>